<dbReference type="AlphaFoldDB" id="A0A7W3Y6V4"/>
<protein>
    <submittedName>
        <fullName evidence="2">Carboxymuconolactone decarboxylase family protein</fullName>
    </submittedName>
</protein>
<proteinExistence type="predicted"/>
<reference evidence="2 3" key="1">
    <citation type="submission" date="2020-08" db="EMBL/GenBank/DDBJ databases">
        <authorList>
            <person name="Xu S."/>
            <person name="Li A."/>
        </authorList>
    </citation>
    <scope>NUCLEOTIDE SEQUENCE [LARGE SCALE GENOMIC DNA]</scope>
    <source>
        <strain evidence="2 3">119BY6-57</strain>
    </source>
</reference>
<accession>A0A7W3Y6V4</accession>
<dbReference type="EMBL" id="JACHTF010000015">
    <property type="protein sequence ID" value="MBB1061499.1"/>
    <property type="molecule type" value="Genomic_DNA"/>
</dbReference>
<comment type="caution">
    <text evidence="2">The sequence shown here is derived from an EMBL/GenBank/DDBJ whole genome shotgun (WGS) entry which is preliminary data.</text>
</comment>
<dbReference type="Proteomes" id="UP000523196">
    <property type="component" value="Unassembled WGS sequence"/>
</dbReference>
<name>A0A7W3Y6V4_9GAMM</name>
<feature type="domain" description="Carboxymuconolactone decarboxylase-like" evidence="1">
    <location>
        <begin position="12"/>
        <end position="93"/>
    </location>
</feature>
<gene>
    <name evidence="2" type="ORF">H4F98_13070</name>
</gene>
<evidence type="ECO:0000313" key="2">
    <source>
        <dbReference type="EMBL" id="MBB1061499.1"/>
    </source>
</evidence>
<dbReference type="InterPro" id="IPR004675">
    <property type="entry name" value="AhpD_core"/>
</dbReference>
<sequence length="146" mass="16264">MQQRMNWHRASPDAIEAMMALEIAVARLGLDAALLCLLKLRVSQVNGCAYCVEQFGRDARARGESERRLRALVTWRGSDLYSARERAALAWAESLTRLADTGAPDEDYLGLAAHFDEKERVDLTLAIASINAWNRFGVGFRVALPD</sequence>
<dbReference type="RefSeq" id="WP_182688278.1">
    <property type="nucleotide sequence ID" value="NZ_JACHTF010000015.1"/>
</dbReference>
<dbReference type="PANTHER" id="PTHR34846">
    <property type="entry name" value="4-CARBOXYMUCONOLACTONE DECARBOXYLASE FAMILY PROTEIN (AFU_ORTHOLOGUE AFUA_6G11590)"/>
    <property type="match status" value="1"/>
</dbReference>
<dbReference type="GO" id="GO:0051920">
    <property type="term" value="F:peroxiredoxin activity"/>
    <property type="evidence" value="ECO:0007669"/>
    <property type="project" value="InterPro"/>
</dbReference>
<evidence type="ECO:0000313" key="3">
    <source>
        <dbReference type="Proteomes" id="UP000523196"/>
    </source>
</evidence>
<evidence type="ECO:0000259" key="1">
    <source>
        <dbReference type="Pfam" id="PF02627"/>
    </source>
</evidence>
<dbReference type="Pfam" id="PF02627">
    <property type="entry name" value="CMD"/>
    <property type="match status" value="1"/>
</dbReference>
<keyword evidence="3" id="KW-1185">Reference proteome</keyword>
<dbReference type="InterPro" id="IPR003779">
    <property type="entry name" value="CMD-like"/>
</dbReference>
<dbReference type="NCBIfam" id="TIGR00778">
    <property type="entry name" value="ahpD_dom"/>
    <property type="match status" value="1"/>
</dbReference>
<organism evidence="2 3">
    <name type="scientific">Marilutibacter spongiae</name>
    <dbReference type="NCBI Taxonomy" id="2025720"/>
    <lineage>
        <taxon>Bacteria</taxon>
        <taxon>Pseudomonadati</taxon>
        <taxon>Pseudomonadota</taxon>
        <taxon>Gammaproteobacteria</taxon>
        <taxon>Lysobacterales</taxon>
        <taxon>Lysobacteraceae</taxon>
        <taxon>Marilutibacter</taxon>
    </lineage>
</organism>
<dbReference type="SUPFAM" id="SSF69118">
    <property type="entry name" value="AhpD-like"/>
    <property type="match status" value="1"/>
</dbReference>
<dbReference type="PANTHER" id="PTHR34846:SF10">
    <property type="entry name" value="CYTOPLASMIC PROTEIN"/>
    <property type="match status" value="1"/>
</dbReference>
<dbReference type="Gene3D" id="1.20.1290.10">
    <property type="entry name" value="AhpD-like"/>
    <property type="match status" value="1"/>
</dbReference>
<dbReference type="InterPro" id="IPR029032">
    <property type="entry name" value="AhpD-like"/>
</dbReference>